<keyword evidence="1" id="KW-0472">Membrane</keyword>
<accession>A0A3S1B494</accession>
<dbReference type="OrthoDB" id="6146532at2759"/>
<keyword evidence="1" id="KW-0812">Transmembrane</keyword>
<evidence type="ECO:0000313" key="3">
    <source>
        <dbReference type="Proteomes" id="UP000271974"/>
    </source>
</evidence>
<proteinExistence type="predicted"/>
<feature type="non-terminal residue" evidence="2">
    <location>
        <position position="400"/>
    </location>
</feature>
<gene>
    <name evidence="2" type="ORF">EGW08_020659</name>
</gene>
<feature type="transmembrane region" description="Helical" evidence="1">
    <location>
        <begin position="378"/>
        <end position="399"/>
    </location>
</feature>
<evidence type="ECO:0000256" key="1">
    <source>
        <dbReference type="SAM" id="Phobius"/>
    </source>
</evidence>
<evidence type="ECO:0000313" key="2">
    <source>
        <dbReference type="EMBL" id="RUS71581.1"/>
    </source>
</evidence>
<keyword evidence="1" id="KW-1133">Transmembrane helix</keyword>
<comment type="caution">
    <text evidence="2">The sequence shown here is derived from an EMBL/GenBank/DDBJ whole genome shotgun (WGS) entry which is preliminary data.</text>
</comment>
<sequence length="400" mass="44708">KFLSTCTDLDESKTLGGSYTRFCNNVFPPLIDSCNISGAVEFLDPEVEQACALYESVFDGKYRNMFCFLCNEPFPYDFMRLKNLVMTGFGANAARLDFAALLDLSGQMDDPVEETRTVEHCNVTQYLDVDTCECRELECSEGKYLSSSGACLSLLETDMLGYTACHRLDISSTEPLPVDRLRFASYMVVQTYAKEHIFQVLHFCPNGLNISLFFEDKVTSYGTLEDLEERIRSIRDVYRSMANDTLTSAVSSRVSVAYPCPRGPMLEDQCPSDPSFYMPPSRMEAPVMEGERTDTYYISYSPTSACPFVSIPRANFTLVEDGEKLLYKPTGNLIPTAQVSFIDSPDSDSGFVRVCISDYKELANSSFCRKDPVDDFDTWSVVGVISVISTVISLVCLVLT</sequence>
<dbReference type="Proteomes" id="UP000271974">
    <property type="component" value="Unassembled WGS sequence"/>
</dbReference>
<dbReference type="AlphaFoldDB" id="A0A3S1B494"/>
<name>A0A3S1B494_ELYCH</name>
<feature type="non-terminal residue" evidence="2">
    <location>
        <position position="1"/>
    </location>
</feature>
<organism evidence="2 3">
    <name type="scientific">Elysia chlorotica</name>
    <name type="common">Eastern emerald elysia</name>
    <name type="synonym">Sea slug</name>
    <dbReference type="NCBI Taxonomy" id="188477"/>
    <lineage>
        <taxon>Eukaryota</taxon>
        <taxon>Metazoa</taxon>
        <taxon>Spiralia</taxon>
        <taxon>Lophotrochozoa</taxon>
        <taxon>Mollusca</taxon>
        <taxon>Gastropoda</taxon>
        <taxon>Heterobranchia</taxon>
        <taxon>Euthyneura</taxon>
        <taxon>Panpulmonata</taxon>
        <taxon>Sacoglossa</taxon>
        <taxon>Placobranchoidea</taxon>
        <taxon>Plakobranchidae</taxon>
        <taxon>Elysia</taxon>
    </lineage>
</organism>
<keyword evidence="3" id="KW-1185">Reference proteome</keyword>
<dbReference type="EMBL" id="RQTK01001192">
    <property type="protein sequence ID" value="RUS71581.1"/>
    <property type="molecule type" value="Genomic_DNA"/>
</dbReference>
<reference evidence="2 3" key="1">
    <citation type="submission" date="2019-01" db="EMBL/GenBank/DDBJ databases">
        <title>A draft genome assembly of the solar-powered sea slug Elysia chlorotica.</title>
        <authorList>
            <person name="Cai H."/>
            <person name="Li Q."/>
            <person name="Fang X."/>
            <person name="Li J."/>
            <person name="Curtis N.E."/>
            <person name="Altenburger A."/>
            <person name="Shibata T."/>
            <person name="Feng M."/>
            <person name="Maeda T."/>
            <person name="Schwartz J.A."/>
            <person name="Shigenobu S."/>
            <person name="Lundholm N."/>
            <person name="Nishiyama T."/>
            <person name="Yang H."/>
            <person name="Hasebe M."/>
            <person name="Li S."/>
            <person name="Pierce S.K."/>
            <person name="Wang J."/>
        </authorList>
    </citation>
    <scope>NUCLEOTIDE SEQUENCE [LARGE SCALE GENOMIC DNA]</scope>
    <source>
        <strain evidence="2">EC2010</strain>
        <tissue evidence="2">Whole organism of an adult</tissue>
    </source>
</reference>
<protein>
    <submittedName>
        <fullName evidence="2">Uncharacterized protein</fullName>
    </submittedName>
</protein>